<name>A0AC34RP24_9BILA</name>
<evidence type="ECO:0000313" key="2">
    <source>
        <dbReference type="WBParaSite" id="JU765_v2.g8591.t1"/>
    </source>
</evidence>
<evidence type="ECO:0000313" key="1">
    <source>
        <dbReference type="Proteomes" id="UP000887576"/>
    </source>
</evidence>
<organism evidence="1 2">
    <name type="scientific">Panagrolaimus sp. JU765</name>
    <dbReference type="NCBI Taxonomy" id="591449"/>
    <lineage>
        <taxon>Eukaryota</taxon>
        <taxon>Metazoa</taxon>
        <taxon>Ecdysozoa</taxon>
        <taxon>Nematoda</taxon>
        <taxon>Chromadorea</taxon>
        <taxon>Rhabditida</taxon>
        <taxon>Tylenchina</taxon>
        <taxon>Panagrolaimomorpha</taxon>
        <taxon>Panagrolaimoidea</taxon>
        <taxon>Panagrolaimidae</taxon>
        <taxon>Panagrolaimus</taxon>
    </lineage>
</organism>
<sequence>MADDKQQIDDLAKILDETLVDFDRRKVTDDDLDDIMVEYDNTAVQKSAEKFDSMLSQLSEQMISKTDDSSGMQNDVPEMSDSELMSLFSMMKSEFFAQDMSPMIRSTADKYDAYLAEKGNSLTPEQKENYEKQRDQLRVIADEYAKSEPDNENEMEGRLDEVKKLWLKLQEFGDPPVDLFSSEQMTDNCTIC</sequence>
<proteinExistence type="predicted"/>
<dbReference type="WBParaSite" id="JU765_v2.g8591.t1">
    <property type="protein sequence ID" value="JU765_v2.g8591.t1"/>
    <property type="gene ID" value="JU765_v2.g8591"/>
</dbReference>
<protein>
    <submittedName>
        <fullName evidence="2">Peroxin-19</fullName>
    </submittedName>
</protein>
<reference evidence="2" key="1">
    <citation type="submission" date="2022-11" db="UniProtKB">
        <authorList>
            <consortium name="WormBaseParasite"/>
        </authorList>
    </citation>
    <scope>IDENTIFICATION</scope>
</reference>
<accession>A0AC34RP24</accession>
<dbReference type="Proteomes" id="UP000887576">
    <property type="component" value="Unplaced"/>
</dbReference>